<reference evidence="1" key="1">
    <citation type="submission" date="2020-01" db="EMBL/GenBank/DDBJ databases">
        <title>Genome Sequencing of Three Apophysomyces-Like Fungal Strains Confirms a Novel Fungal Genus in the Mucoromycota with divergent Burkholderia-like Endosymbiotic Bacteria.</title>
        <authorList>
            <person name="Stajich J.E."/>
            <person name="Macias A.M."/>
            <person name="Carter-House D."/>
            <person name="Lovett B."/>
            <person name="Kasson L.R."/>
            <person name="Berry K."/>
            <person name="Grigoriev I."/>
            <person name="Chang Y."/>
            <person name="Spatafora J."/>
            <person name="Kasson M.T."/>
        </authorList>
    </citation>
    <scope>NUCLEOTIDE SEQUENCE</scope>
    <source>
        <strain evidence="1">NRRL A-21654</strain>
    </source>
</reference>
<dbReference type="AlphaFoldDB" id="A0A8H7BKN5"/>
<dbReference type="Pfam" id="PF01063">
    <property type="entry name" value="Aminotran_4"/>
    <property type="match status" value="1"/>
</dbReference>
<dbReference type="PANTHER" id="PTHR47703:SF2">
    <property type="entry name" value="D-AMINOACID AMINOTRANSFERASE-LIKE PLP-DEPENDENT ENZYMES SUPERFAMILY PROTEIN"/>
    <property type="match status" value="1"/>
</dbReference>
<dbReference type="Gene3D" id="3.20.10.10">
    <property type="entry name" value="D-amino Acid Aminotransferase, subunit A, domain 2"/>
    <property type="match status" value="1"/>
</dbReference>
<dbReference type="Proteomes" id="UP000605846">
    <property type="component" value="Unassembled WGS sequence"/>
</dbReference>
<dbReference type="EMBL" id="JABAYA010000078">
    <property type="protein sequence ID" value="KAF7726473.1"/>
    <property type="molecule type" value="Genomic_DNA"/>
</dbReference>
<evidence type="ECO:0000313" key="2">
    <source>
        <dbReference type="Proteomes" id="UP000605846"/>
    </source>
</evidence>
<sequence>MSSWQVQRQTILHYQTLIYKWTGAYTGMRTLGRNAIVQLNSHLKRIHSTLSLMKFTESEDGIEREEVSRKLASFRDEAQLDEKLIPLLRAGLTEYYNKVDQSTDDTLETKVMVMVAYSFQTNEPIFSAHFSSLSAPPKGRVKIEVDNKSRKVPAAKDSQWVRDRVNLEKEAKALGVNEVLLMDDDGRLYEGMSSNFFAVRTRDDGKPVIMTASLDHVLLGTVMKVTMAVCQKHNIDIEWSFPKLHDAQMGKWQGCFLTS</sequence>
<protein>
    <submittedName>
        <fullName evidence="1">Uncharacterized protein</fullName>
    </submittedName>
</protein>
<dbReference type="PANTHER" id="PTHR47703">
    <property type="entry name" value="D-AMINOACID AMINOTRANSFERASE-LIKE PLP-DEPENDENT ENZYMES SUPERFAMILY PROTEIN"/>
    <property type="match status" value="1"/>
</dbReference>
<name>A0A8H7BKN5_9FUNG</name>
<dbReference type="SUPFAM" id="SSF56752">
    <property type="entry name" value="D-aminoacid aminotransferase-like PLP-dependent enzymes"/>
    <property type="match status" value="1"/>
</dbReference>
<gene>
    <name evidence="1" type="ORF">EC973_008708</name>
</gene>
<dbReference type="InterPro" id="IPR001544">
    <property type="entry name" value="Aminotrans_IV"/>
</dbReference>
<comment type="caution">
    <text evidence="1">The sequence shown here is derived from an EMBL/GenBank/DDBJ whole genome shotgun (WGS) entry which is preliminary data.</text>
</comment>
<organism evidence="1 2">
    <name type="scientific">Apophysomyces ossiformis</name>
    <dbReference type="NCBI Taxonomy" id="679940"/>
    <lineage>
        <taxon>Eukaryota</taxon>
        <taxon>Fungi</taxon>
        <taxon>Fungi incertae sedis</taxon>
        <taxon>Mucoromycota</taxon>
        <taxon>Mucoromycotina</taxon>
        <taxon>Mucoromycetes</taxon>
        <taxon>Mucorales</taxon>
        <taxon>Mucorineae</taxon>
        <taxon>Mucoraceae</taxon>
        <taxon>Apophysomyces</taxon>
    </lineage>
</organism>
<dbReference type="InterPro" id="IPR043132">
    <property type="entry name" value="BCAT-like_C"/>
</dbReference>
<dbReference type="OrthoDB" id="59470at2759"/>
<keyword evidence="2" id="KW-1185">Reference proteome</keyword>
<dbReference type="InterPro" id="IPR036038">
    <property type="entry name" value="Aminotransferase-like"/>
</dbReference>
<proteinExistence type="predicted"/>
<accession>A0A8H7BKN5</accession>
<evidence type="ECO:0000313" key="1">
    <source>
        <dbReference type="EMBL" id="KAF7726473.1"/>
    </source>
</evidence>
<dbReference type="GO" id="GO:0003824">
    <property type="term" value="F:catalytic activity"/>
    <property type="evidence" value="ECO:0007669"/>
    <property type="project" value="InterPro"/>
</dbReference>